<keyword evidence="1" id="KW-1133">Transmembrane helix</keyword>
<dbReference type="Proteomes" id="UP001208567">
    <property type="component" value="Unassembled WGS sequence"/>
</dbReference>
<dbReference type="PANTHER" id="PTHR30032:SF4">
    <property type="entry name" value="AMIDASE ENHANCER"/>
    <property type="match status" value="1"/>
</dbReference>
<feature type="domain" description="Sporulation stage II protein D amidase enhancer LytB N-terminal" evidence="2">
    <location>
        <begin position="75"/>
        <end position="182"/>
    </location>
</feature>
<keyword evidence="4" id="KW-1185">Reference proteome</keyword>
<feature type="transmembrane region" description="Helical" evidence="1">
    <location>
        <begin position="12"/>
        <end position="34"/>
    </location>
</feature>
<dbReference type="PANTHER" id="PTHR30032">
    <property type="entry name" value="N-ACETYLMURAMOYL-L-ALANINE AMIDASE-RELATED"/>
    <property type="match status" value="1"/>
</dbReference>
<keyword evidence="1" id="KW-0472">Membrane</keyword>
<dbReference type="NCBIfam" id="TIGR02669">
    <property type="entry name" value="SpoIID_LytB"/>
    <property type="match status" value="1"/>
</dbReference>
<organism evidence="3 4">
    <name type="scientific">Clostridium omnivorum</name>
    <dbReference type="NCBI Taxonomy" id="1604902"/>
    <lineage>
        <taxon>Bacteria</taxon>
        <taxon>Bacillati</taxon>
        <taxon>Bacillota</taxon>
        <taxon>Clostridia</taxon>
        <taxon>Eubacteriales</taxon>
        <taxon>Clostridiaceae</taxon>
        <taxon>Clostridium</taxon>
    </lineage>
</organism>
<evidence type="ECO:0000256" key="1">
    <source>
        <dbReference type="SAM" id="Phobius"/>
    </source>
</evidence>
<protein>
    <submittedName>
        <fullName evidence="3">Stage II sporulation protein D</fullName>
    </submittedName>
</protein>
<dbReference type="InterPro" id="IPR013486">
    <property type="entry name" value="SpoIID/LytB"/>
</dbReference>
<evidence type="ECO:0000313" key="3">
    <source>
        <dbReference type="EMBL" id="GLC29361.1"/>
    </source>
</evidence>
<dbReference type="Pfam" id="PF08486">
    <property type="entry name" value="SpoIID"/>
    <property type="match status" value="1"/>
</dbReference>
<sequence>MQRVIIFAPLKKIIIAMVSFVIFLFLITILIVGFTGRKTNITDPKNTVPKFGISSDSINIDSQDGDNLKIKLYMTKENKVVELSLEEYVRGVVSAEMPLNFGIEALKAQAIAARTYALAHTKQFGGAQIKEHNGADLCDTTHCQVYMSKEERMNSLDEKQRDEYWKKVTQAVNETIGQVLTYNGKLVMEPYYFSTSGGKTEDAEAVFGSGQPYLKSVKSDGDKESPRYTTVEKYTYTELANKINEQFPKAALSSKKLKSQISIKGYNEGGTVKELKIGNITISGRQFREMLGLKSANFTFSFNTKTVDITCKGFGHDVGMSQWGAGAMAKQGSKCDEILTHYYQGVKIESYKSVK</sequence>
<dbReference type="InterPro" id="IPR014225">
    <property type="entry name" value="Spore_II_D_firmicutes"/>
</dbReference>
<gene>
    <name evidence="3" type="primary">spoIIC</name>
    <name evidence="3" type="ORF">bsdE14_07710</name>
</gene>
<evidence type="ECO:0000259" key="2">
    <source>
        <dbReference type="Pfam" id="PF08486"/>
    </source>
</evidence>
<evidence type="ECO:0000313" key="4">
    <source>
        <dbReference type="Proteomes" id="UP001208567"/>
    </source>
</evidence>
<dbReference type="InterPro" id="IPR013693">
    <property type="entry name" value="SpoIID/LytB_N"/>
</dbReference>
<reference evidence="3 4" key="1">
    <citation type="journal article" date="2024" name="Int. J. Syst. Evol. Microbiol.">
        <title>Clostridium omnivorum sp. nov., isolated from anoxic soil under the treatment of reductive soil disinfestation.</title>
        <authorList>
            <person name="Ueki A."/>
            <person name="Tonouchi A."/>
            <person name="Kaku N."/>
            <person name="Honma S."/>
            <person name="Ueki K."/>
        </authorList>
    </citation>
    <scope>NUCLEOTIDE SEQUENCE [LARGE SCALE GENOMIC DNA]</scope>
    <source>
        <strain evidence="3 4">E14</strain>
    </source>
</reference>
<accession>A0ABQ5N2H4</accession>
<dbReference type="InterPro" id="IPR051922">
    <property type="entry name" value="Bact_Sporulation_Assoc"/>
</dbReference>
<proteinExistence type="predicted"/>
<dbReference type="EMBL" id="BRXR01000001">
    <property type="protein sequence ID" value="GLC29361.1"/>
    <property type="molecule type" value="Genomic_DNA"/>
</dbReference>
<dbReference type="RefSeq" id="WP_264848658.1">
    <property type="nucleotide sequence ID" value="NZ_BRXR01000001.1"/>
</dbReference>
<dbReference type="NCBIfam" id="TIGR02870">
    <property type="entry name" value="spore_II_D"/>
    <property type="match status" value="1"/>
</dbReference>
<keyword evidence="1" id="KW-0812">Transmembrane</keyword>
<name>A0ABQ5N2H4_9CLOT</name>
<comment type="caution">
    <text evidence="3">The sequence shown here is derived from an EMBL/GenBank/DDBJ whole genome shotgun (WGS) entry which is preliminary data.</text>
</comment>